<dbReference type="Proteomes" id="UP001515500">
    <property type="component" value="Chromosome 4"/>
</dbReference>
<organism evidence="8 9">
    <name type="scientific">Dioscorea cayennensis subsp. rotundata</name>
    <name type="common">White Guinea yam</name>
    <name type="synonym">Dioscorea rotundata</name>
    <dbReference type="NCBI Taxonomy" id="55577"/>
    <lineage>
        <taxon>Eukaryota</taxon>
        <taxon>Viridiplantae</taxon>
        <taxon>Streptophyta</taxon>
        <taxon>Embryophyta</taxon>
        <taxon>Tracheophyta</taxon>
        <taxon>Spermatophyta</taxon>
        <taxon>Magnoliopsida</taxon>
        <taxon>Liliopsida</taxon>
        <taxon>Dioscoreales</taxon>
        <taxon>Dioscoreaceae</taxon>
        <taxon>Dioscorea</taxon>
    </lineage>
</organism>
<dbReference type="PRINTS" id="PR00320">
    <property type="entry name" value="GPROTEINBRPT"/>
</dbReference>
<dbReference type="SMART" id="SM00320">
    <property type="entry name" value="WD40"/>
    <property type="match status" value="7"/>
</dbReference>
<feature type="repeat" description="WD" evidence="6">
    <location>
        <begin position="106"/>
        <end position="147"/>
    </location>
</feature>
<comment type="similarity">
    <text evidence="5">Belongs to the WD repeat cdt2 family.</text>
</comment>
<protein>
    <submittedName>
        <fullName evidence="9">Denticleless protein homolog A</fullName>
    </submittedName>
</protein>
<keyword evidence="8" id="KW-1185">Reference proteome</keyword>
<proteinExistence type="inferred from homology"/>
<evidence type="ECO:0000313" key="8">
    <source>
        <dbReference type="Proteomes" id="UP001515500"/>
    </source>
</evidence>
<dbReference type="PROSITE" id="PS00678">
    <property type="entry name" value="WD_REPEATS_1"/>
    <property type="match status" value="2"/>
</dbReference>
<dbReference type="InterPro" id="IPR019775">
    <property type="entry name" value="WD40_repeat_CS"/>
</dbReference>
<keyword evidence="3" id="KW-0677">Repeat</keyword>
<feature type="region of interest" description="Disordered" evidence="7">
    <location>
        <begin position="276"/>
        <end position="295"/>
    </location>
</feature>
<dbReference type="PROSITE" id="PS50082">
    <property type="entry name" value="WD_REPEATS_2"/>
    <property type="match status" value="4"/>
</dbReference>
<sequence length="526" mass="57215">MQRSILNSSTFFGDVVRREIDGFRVNRRPYLGFLSSEPGAGGAVAIEHQGLMSIPLVVSFCKMSGNSHFLAVGDEDGFVSLYDTRQCLPSVASCMEKSGQARVFDWIAHTNAIFDVCWIKDDSHIVTASGDQSIKLWNAENRKCMGILGGHTGSVKSISPHASNPDIIVSGSRDGSFALWDLRCNPTSTRNGETRLLPVDVVSGAHGFNKEVSTVPIKSRTCNSFRRKRAPRASPMSITSVLCLKDSLSIATGGALNSIVKFWDTRNLSSAVAQACPQNKPSAEKDTPSHGISSLSQDSHGAFITASCMDHRIYLYEVLHLNKGATKVFSGSKIDTFYVKSALSPDGAHLLSGSSDGNAYIWRVNKPEGIPVKLEGHEGEVTAVDWCSSEIGKLVTSADDSKVRVWNMKRGGCISSKSPTSLRKRVVANAPRIKRCRRLVMNDPATVLKEVTDNTCSMEQTTEPSSPIQLKELQFSTPESGKKRNQMEENEALMTQKAALSSPSSVLNPPPSLKRKTILDYFHAAS</sequence>
<dbReference type="InterPro" id="IPR036322">
    <property type="entry name" value="WD40_repeat_dom_sf"/>
</dbReference>
<dbReference type="GO" id="GO:0005634">
    <property type="term" value="C:nucleus"/>
    <property type="evidence" value="ECO:0007669"/>
    <property type="project" value="TreeGrafter"/>
</dbReference>
<evidence type="ECO:0000256" key="1">
    <source>
        <dbReference type="ARBA" id="ARBA00004906"/>
    </source>
</evidence>
<dbReference type="InterPro" id="IPR051865">
    <property type="entry name" value="WD-repeat_CDT2_adapter"/>
</dbReference>
<dbReference type="PANTHER" id="PTHR22852">
    <property type="entry name" value="LETHAL 2 DENTICLELESS PROTEIN RETINOIC ACID-REGULATED NUCLEAR MATRIX-ASSOCIATED PROTEIN"/>
    <property type="match status" value="1"/>
</dbReference>
<dbReference type="GO" id="GO:0043161">
    <property type="term" value="P:proteasome-mediated ubiquitin-dependent protein catabolic process"/>
    <property type="evidence" value="ECO:0007669"/>
    <property type="project" value="TreeGrafter"/>
</dbReference>
<accession>A0AB40B6K2</accession>
<feature type="repeat" description="WD" evidence="6">
    <location>
        <begin position="374"/>
        <end position="416"/>
    </location>
</feature>
<gene>
    <name evidence="9" type="primary">LOC120259202</name>
</gene>
<feature type="repeat" description="WD" evidence="6">
    <location>
        <begin position="148"/>
        <end position="183"/>
    </location>
</feature>
<dbReference type="PROSITE" id="PS50294">
    <property type="entry name" value="WD_REPEATS_REGION"/>
    <property type="match status" value="3"/>
</dbReference>
<dbReference type="GeneID" id="120259202"/>
<feature type="region of interest" description="Disordered" evidence="7">
    <location>
        <begin position="475"/>
        <end position="513"/>
    </location>
</feature>
<evidence type="ECO:0000256" key="4">
    <source>
        <dbReference type="ARBA" id="ARBA00022786"/>
    </source>
</evidence>
<evidence type="ECO:0000256" key="6">
    <source>
        <dbReference type="PROSITE-ProRule" id="PRU00221"/>
    </source>
</evidence>
<keyword evidence="4" id="KW-0833">Ubl conjugation pathway</keyword>
<dbReference type="Gene3D" id="2.130.10.10">
    <property type="entry name" value="YVTN repeat-like/Quinoprotein amine dehydrogenase"/>
    <property type="match status" value="2"/>
</dbReference>
<evidence type="ECO:0000256" key="5">
    <source>
        <dbReference type="ARBA" id="ARBA00038344"/>
    </source>
</evidence>
<comment type="pathway">
    <text evidence="1">Protein modification; protein ubiquitination.</text>
</comment>
<keyword evidence="2 6" id="KW-0853">WD repeat</keyword>
<evidence type="ECO:0000256" key="3">
    <source>
        <dbReference type="ARBA" id="ARBA00022737"/>
    </source>
</evidence>
<evidence type="ECO:0000313" key="9">
    <source>
        <dbReference type="RefSeq" id="XP_039122694.1"/>
    </source>
</evidence>
<dbReference type="InterPro" id="IPR001680">
    <property type="entry name" value="WD40_rpt"/>
</dbReference>
<dbReference type="RefSeq" id="XP_039122694.1">
    <property type="nucleotide sequence ID" value="XM_039266760.1"/>
</dbReference>
<dbReference type="GO" id="GO:0030674">
    <property type="term" value="F:protein-macromolecule adaptor activity"/>
    <property type="evidence" value="ECO:0007669"/>
    <property type="project" value="TreeGrafter"/>
</dbReference>
<dbReference type="Pfam" id="PF00400">
    <property type="entry name" value="WD40"/>
    <property type="match status" value="4"/>
</dbReference>
<dbReference type="SUPFAM" id="SSF50978">
    <property type="entry name" value="WD40 repeat-like"/>
    <property type="match status" value="1"/>
</dbReference>
<evidence type="ECO:0000256" key="7">
    <source>
        <dbReference type="SAM" id="MobiDB-lite"/>
    </source>
</evidence>
<dbReference type="PANTHER" id="PTHR22852:SF0">
    <property type="entry name" value="DENTICLELESS PROTEIN HOMOLOG"/>
    <property type="match status" value="1"/>
</dbReference>
<dbReference type="AlphaFoldDB" id="A0AB40B6K2"/>
<dbReference type="InterPro" id="IPR020472">
    <property type="entry name" value="WD40_PAC1"/>
</dbReference>
<feature type="repeat" description="WD" evidence="6">
    <location>
        <begin position="342"/>
        <end position="372"/>
    </location>
</feature>
<reference evidence="9" key="1">
    <citation type="submission" date="2025-08" db="UniProtKB">
        <authorList>
            <consortium name="RefSeq"/>
        </authorList>
    </citation>
    <scope>IDENTIFICATION</scope>
</reference>
<evidence type="ECO:0000256" key="2">
    <source>
        <dbReference type="ARBA" id="ARBA00022574"/>
    </source>
</evidence>
<name>A0AB40B6K2_DIOCR</name>
<dbReference type="InterPro" id="IPR015943">
    <property type="entry name" value="WD40/YVTN_repeat-like_dom_sf"/>
</dbReference>